<keyword evidence="3" id="KW-1185">Reference proteome</keyword>
<comment type="caution">
    <text evidence="2">The sequence shown here is derived from an EMBL/GenBank/DDBJ whole genome shotgun (WGS) entry which is preliminary data.</text>
</comment>
<dbReference type="Proteomes" id="UP001321125">
    <property type="component" value="Unassembled WGS sequence"/>
</dbReference>
<organism evidence="2 3">
    <name type="scientific">Vreelandella janggokensis</name>
    <dbReference type="NCBI Taxonomy" id="370767"/>
    <lineage>
        <taxon>Bacteria</taxon>
        <taxon>Pseudomonadati</taxon>
        <taxon>Pseudomonadota</taxon>
        <taxon>Gammaproteobacteria</taxon>
        <taxon>Oceanospirillales</taxon>
        <taxon>Halomonadaceae</taxon>
        <taxon>Vreelandella</taxon>
    </lineage>
</organism>
<dbReference type="CDD" id="cd00093">
    <property type="entry name" value="HTH_XRE"/>
    <property type="match status" value="1"/>
</dbReference>
<proteinExistence type="predicted"/>
<feature type="domain" description="HTH cro/C1-type" evidence="1">
    <location>
        <begin position="39"/>
        <end position="96"/>
    </location>
</feature>
<dbReference type="SUPFAM" id="SSF47413">
    <property type="entry name" value="lambda repressor-like DNA-binding domains"/>
    <property type="match status" value="1"/>
</dbReference>
<dbReference type="Gene3D" id="1.10.260.40">
    <property type="entry name" value="lambda repressor-like DNA-binding domains"/>
    <property type="match status" value="1"/>
</dbReference>
<protein>
    <submittedName>
        <fullName evidence="2">Helix-turn-helix domain-containing protein</fullName>
    </submittedName>
</protein>
<dbReference type="Pfam" id="PF13560">
    <property type="entry name" value="HTH_31"/>
    <property type="match status" value="1"/>
</dbReference>
<reference evidence="2 3" key="1">
    <citation type="submission" date="2022-02" db="EMBL/GenBank/DDBJ databases">
        <title>Study of halophilic communities from a Mexican lake.</title>
        <authorList>
            <person name="Hernandez-Soto L.M."/>
            <person name="Martinez-Abarca F."/>
            <person name="Ramirez-Saad H.C."/>
            <person name="Aguirre-Garrido J.F."/>
        </authorList>
    </citation>
    <scope>NUCLEOTIDE SEQUENCE [LARGE SCALE GENOMIC DNA]</scope>
    <source>
        <strain evidence="2 3">Hjan13</strain>
    </source>
</reference>
<dbReference type="PROSITE" id="PS50943">
    <property type="entry name" value="HTH_CROC1"/>
    <property type="match status" value="1"/>
</dbReference>
<name>A0ABT4IS25_9GAMM</name>
<dbReference type="InterPro" id="IPR010982">
    <property type="entry name" value="Lambda_DNA-bd_dom_sf"/>
</dbReference>
<gene>
    <name evidence="2" type="ORF">L0635_05155</name>
</gene>
<evidence type="ECO:0000313" key="3">
    <source>
        <dbReference type="Proteomes" id="UP001321125"/>
    </source>
</evidence>
<evidence type="ECO:0000259" key="1">
    <source>
        <dbReference type="PROSITE" id="PS50943"/>
    </source>
</evidence>
<dbReference type="EMBL" id="JAKNQU010000002">
    <property type="protein sequence ID" value="MCZ0926470.1"/>
    <property type="molecule type" value="Genomic_DNA"/>
</dbReference>
<dbReference type="SMART" id="SM00530">
    <property type="entry name" value="HTH_XRE"/>
    <property type="match status" value="1"/>
</dbReference>
<accession>A0ABT4IS25</accession>
<sequence length="224" mass="24728">MEQVEAAANAVIGRKQSGGRGVPTRQEQVLLARSVGERLREAREMQGYSQVKAAQLIGYSNSTKLAKIEGGKDSSQIPLWVVKRAALLYDVSVDYLMGNTESMEVDEVRCHAARDAIILMREEWERLRWRDMLVTRRVQDQLTAVEQMVGLMADQVYEAQAAIDRVEQLNPRRWGDVKGGARLQSAVSSAAATARTADARLKRLHREASAAAGGAQPELDLVPS</sequence>
<dbReference type="RefSeq" id="WP_268901301.1">
    <property type="nucleotide sequence ID" value="NZ_JAKNQT010000001.1"/>
</dbReference>
<dbReference type="InterPro" id="IPR001387">
    <property type="entry name" value="Cro/C1-type_HTH"/>
</dbReference>
<evidence type="ECO:0000313" key="2">
    <source>
        <dbReference type="EMBL" id="MCZ0926470.1"/>
    </source>
</evidence>